<dbReference type="Gramene" id="AET2Gv21136700.2">
    <property type="protein sequence ID" value="AET2Gv21136700.2"/>
    <property type="gene ID" value="AET2Gv21136700"/>
</dbReference>
<evidence type="ECO:0000313" key="2">
    <source>
        <dbReference type="Proteomes" id="UP000015105"/>
    </source>
</evidence>
<dbReference type="Proteomes" id="UP000015105">
    <property type="component" value="Chromosome 2D"/>
</dbReference>
<organism evidence="1 2">
    <name type="scientific">Aegilops tauschii subsp. strangulata</name>
    <name type="common">Goatgrass</name>
    <dbReference type="NCBI Taxonomy" id="200361"/>
    <lineage>
        <taxon>Eukaryota</taxon>
        <taxon>Viridiplantae</taxon>
        <taxon>Streptophyta</taxon>
        <taxon>Embryophyta</taxon>
        <taxon>Tracheophyta</taxon>
        <taxon>Spermatophyta</taxon>
        <taxon>Magnoliopsida</taxon>
        <taxon>Liliopsida</taxon>
        <taxon>Poales</taxon>
        <taxon>Poaceae</taxon>
        <taxon>BOP clade</taxon>
        <taxon>Pooideae</taxon>
        <taxon>Triticodae</taxon>
        <taxon>Triticeae</taxon>
        <taxon>Triticinae</taxon>
        <taxon>Aegilops</taxon>
    </lineage>
</organism>
<protein>
    <submittedName>
        <fullName evidence="1">Uncharacterized protein</fullName>
    </submittedName>
</protein>
<dbReference type="AlphaFoldDB" id="A0A453D8P8"/>
<dbReference type="EnsemblPlants" id="AET2Gv21136700.2">
    <property type="protein sequence ID" value="AET2Gv21136700.2"/>
    <property type="gene ID" value="AET2Gv21136700"/>
</dbReference>
<accession>A0A453D8P8</accession>
<proteinExistence type="predicted"/>
<reference evidence="1" key="5">
    <citation type="journal article" date="2021" name="G3 (Bethesda)">
        <title>Aegilops tauschii genome assembly Aet v5.0 features greater sequence contiguity and improved annotation.</title>
        <authorList>
            <person name="Wang L."/>
            <person name="Zhu T."/>
            <person name="Rodriguez J.C."/>
            <person name="Deal K.R."/>
            <person name="Dubcovsky J."/>
            <person name="McGuire P.E."/>
            <person name="Lux T."/>
            <person name="Spannagl M."/>
            <person name="Mayer K.F.X."/>
            <person name="Baldrich P."/>
            <person name="Meyers B.C."/>
            <person name="Huo N."/>
            <person name="Gu Y.Q."/>
            <person name="Zhou H."/>
            <person name="Devos K.M."/>
            <person name="Bennetzen J.L."/>
            <person name="Unver T."/>
            <person name="Budak H."/>
            <person name="Gulick P.J."/>
            <person name="Galiba G."/>
            <person name="Kalapos B."/>
            <person name="Nelson D.R."/>
            <person name="Li P."/>
            <person name="You F.M."/>
            <person name="Luo M.C."/>
            <person name="Dvorak J."/>
        </authorList>
    </citation>
    <scope>NUCLEOTIDE SEQUENCE [LARGE SCALE GENOMIC DNA]</scope>
    <source>
        <strain evidence="1">cv. AL8/78</strain>
    </source>
</reference>
<evidence type="ECO:0000313" key="1">
    <source>
        <dbReference type="EnsemblPlants" id="AET2Gv21136700.4"/>
    </source>
</evidence>
<dbReference type="EnsemblPlants" id="AET2Gv21136700.4">
    <property type="protein sequence ID" value="AET2Gv21136700.4"/>
    <property type="gene ID" value="AET2Gv21136700"/>
</dbReference>
<reference evidence="1" key="3">
    <citation type="journal article" date="2017" name="Nature">
        <title>Genome sequence of the progenitor of the wheat D genome Aegilops tauschii.</title>
        <authorList>
            <person name="Luo M.C."/>
            <person name="Gu Y.Q."/>
            <person name="Puiu D."/>
            <person name="Wang H."/>
            <person name="Twardziok S.O."/>
            <person name="Deal K.R."/>
            <person name="Huo N."/>
            <person name="Zhu T."/>
            <person name="Wang L."/>
            <person name="Wang Y."/>
            <person name="McGuire P.E."/>
            <person name="Liu S."/>
            <person name="Long H."/>
            <person name="Ramasamy R.K."/>
            <person name="Rodriguez J.C."/>
            <person name="Van S.L."/>
            <person name="Yuan L."/>
            <person name="Wang Z."/>
            <person name="Xia Z."/>
            <person name="Xiao L."/>
            <person name="Anderson O.D."/>
            <person name="Ouyang S."/>
            <person name="Liang Y."/>
            <person name="Zimin A.V."/>
            <person name="Pertea G."/>
            <person name="Qi P."/>
            <person name="Bennetzen J.L."/>
            <person name="Dai X."/>
            <person name="Dawson M.W."/>
            <person name="Muller H.G."/>
            <person name="Kugler K."/>
            <person name="Rivarola-Duarte L."/>
            <person name="Spannagl M."/>
            <person name="Mayer K.F.X."/>
            <person name="Lu F.H."/>
            <person name="Bevan M.W."/>
            <person name="Leroy P."/>
            <person name="Li P."/>
            <person name="You F.M."/>
            <person name="Sun Q."/>
            <person name="Liu Z."/>
            <person name="Lyons E."/>
            <person name="Wicker T."/>
            <person name="Salzberg S.L."/>
            <person name="Devos K.M."/>
            <person name="Dvorak J."/>
        </authorList>
    </citation>
    <scope>NUCLEOTIDE SEQUENCE [LARGE SCALE GENOMIC DNA]</scope>
    <source>
        <strain evidence="1">cv. AL8/78</strain>
    </source>
</reference>
<reference evidence="2" key="2">
    <citation type="journal article" date="2017" name="Nat. Plants">
        <title>The Aegilops tauschii genome reveals multiple impacts of transposons.</title>
        <authorList>
            <person name="Zhao G."/>
            <person name="Zou C."/>
            <person name="Li K."/>
            <person name="Wang K."/>
            <person name="Li T."/>
            <person name="Gao L."/>
            <person name="Zhang X."/>
            <person name="Wang H."/>
            <person name="Yang Z."/>
            <person name="Liu X."/>
            <person name="Jiang W."/>
            <person name="Mao L."/>
            <person name="Kong X."/>
            <person name="Jiao Y."/>
            <person name="Jia J."/>
        </authorList>
    </citation>
    <scope>NUCLEOTIDE SEQUENCE [LARGE SCALE GENOMIC DNA]</scope>
    <source>
        <strain evidence="2">cv. AL8/78</strain>
    </source>
</reference>
<name>A0A453D8P8_AEGTS</name>
<reference evidence="1" key="4">
    <citation type="submission" date="2019-03" db="UniProtKB">
        <authorList>
            <consortium name="EnsemblPlants"/>
        </authorList>
    </citation>
    <scope>IDENTIFICATION</scope>
</reference>
<reference evidence="2" key="1">
    <citation type="journal article" date="2014" name="Science">
        <title>Ancient hybridizations among the ancestral genomes of bread wheat.</title>
        <authorList>
            <consortium name="International Wheat Genome Sequencing Consortium,"/>
            <person name="Marcussen T."/>
            <person name="Sandve S.R."/>
            <person name="Heier L."/>
            <person name="Spannagl M."/>
            <person name="Pfeifer M."/>
            <person name="Jakobsen K.S."/>
            <person name="Wulff B.B."/>
            <person name="Steuernagel B."/>
            <person name="Mayer K.F."/>
            <person name="Olsen O.A."/>
        </authorList>
    </citation>
    <scope>NUCLEOTIDE SEQUENCE [LARGE SCALE GENOMIC DNA]</scope>
    <source>
        <strain evidence="2">cv. AL8/78</strain>
    </source>
</reference>
<sequence length="156" mass="17371">MPTRTTPRRRRPCDICYVTREVGHGDELHKHTPTITGNLLAESCSEPRCRETASDTPPARSMATAKWHAACVIRGRAASRGARSTAGVEYTGGWSLDRSDWLQESRFGNYEVGNEMTAALRFVLPAVRPGRGSPVQLRTTRSFRIFPPLCVCLRAR</sequence>
<dbReference type="Gramene" id="AET2Gv21136700.4">
    <property type="protein sequence ID" value="AET2Gv21136700.4"/>
    <property type="gene ID" value="AET2Gv21136700"/>
</dbReference>
<keyword evidence="2" id="KW-1185">Reference proteome</keyword>